<keyword evidence="4" id="KW-0238">DNA-binding</keyword>
<gene>
    <name evidence="10" type="primary">CYC2A</name>
</gene>
<evidence type="ECO:0000256" key="5">
    <source>
        <dbReference type="ARBA" id="ARBA00023163"/>
    </source>
</evidence>
<keyword evidence="5" id="KW-0804">Transcription</keyword>
<dbReference type="PROSITE" id="PS51369">
    <property type="entry name" value="TCP"/>
    <property type="match status" value="1"/>
</dbReference>
<feature type="domain" description="TCP" evidence="8">
    <location>
        <begin position="1"/>
        <end position="58"/>
    </location>
</feature>
<feature type="non-terminal residue" evidence="10">
    <location>
        <position position="1"/>
    </location>
</feature>
<proteinExistence type="predicted"/>
<feature type="non-terminal residue" evidence="10">
    <location>
        <position position="275"/>
    </location>
</feature>
<dbReference type="PROSITE" id="PS51370">
    <property type="entry name" value="R"/>
    <property type="match status" value="1"/>
</dbReference>
<feature type="compositionally biased region" description="Basic and acidic residues" evidence="7">
    <location>
        <begin position="114"/>
        <end position="128"/>
    </location>
</feature>
<feature type="domain" description="R" evidence="9">
    <location>
        <begin position="114"/>
        <end position="131"/>
    </location>
</feature>
<dbReference type="InterPro" id="IPR017888">
    <property type="entry name" value="CYC/TB1_R_domain"/>
</dbReference>
<evidence type="ECO:0000256" key="2">
    <source>
        <dbReference type="ARBA" id="ARBA00022473"/>
    </source>
</evidence>
<sequence>KDRHSKIFTSQGPRDRRVRLSIGIARKFFDLQEMLGFDKPSKTLDWLLTKSKTAIKELVHSKEKENKSSSECDDELMIASDHQPFGYGEDTSKGKSGNKNIKGGGASSSTSLAKESRAKARARARERTREKMCIKQLKNGGENEPCLDSSNPFNVVNGPTTQYTNNKNNTINPLGLFQLSSAWTSTDAGNNREAFFQESGANNNNHHHLQDLIDQEPVLIKRKTKNNVVPSFFGFQQNVFVSRDSSSSYGGVPFAINGAENWDVCAILDQHKFIN</sequence>
<name>A0A096ZGE2_9LAMI</name>
<evidence type="ECO:0000256" key="4">
    <source>
        <dbReference type="ARBA" id="ARBA00023125"/>
    </source>
</evidence>
<dbReference type="InterPro" id="IPR005333">
    <property type="entry name" value="Transcription_factor_TCP"/>
</dbReference>
<keyword evidence="6" id="KW-0539">Nucleus</keyword>
<evidence type="ECO:0000313" key="10">
    <source>
        <dbReference type="EMBL" id="AIR77858.1"/>
    </source>
</evidence>
<evidence type="ECO:0000256" key="1">
    <source>
        <dbReference type="ARBA" id="ARBA00004123"/>
    </source>
</evidence>
<dbReference type="Pfam" id="PF03634">
    <property type="entry name" value="TCP"/>
    <property type="match status" value="1"/>
</dbReference>
<reference evidence="10" key="1">
    <citation type="journal article" date="2014" name="New Phytol.">
        <title>Duplication and expression of CYC2-like genes in the origin and maintenance of corolla zygomorphy in Lamiales.</title>
        <authorList>
            <person name="Zhong J."/>
            <person name="Kellogg E.A."/>
        </authorList>
    </citation>
    <scope>NUCLEOTIDE SEQUENCE</scope>
</reference>
<evidence type="ECO:0000256" key="6">
    <source>
        <dbReference type="ARBA" id="ARBA00023242"/>
    </source>
</evidence>
<dbReference type="GO" id="GO:0043565">
    <property type="term" value="F:sequence-specific DNA binding"/>
    <property type="evidence" value="ECO:0007669"/>
    <property type="project" value="TreeGrafter"/>
</dbReference>
<feature type="region of interest" description="Disordered" evidence="7">
    <location>
        <begin position="83"/>
        <end position="128"/>
    </location>
</feature>
<keyword evidence="3" id="KW-0805">Transcription regulation</keyword>
<organism evidence="10">
    <name type="scientific">Agalinis tenuifolia</name>
    <dbReference type="NCBI Taxonomy" id="282244"/>
    <lineage>
        <taxon>Eukaryota</taxon>
        <taxon>Viridiplantae</taxon>
        <taxon>Streptophyta</taxon>
        <taxon>Embryophyta</taxon>
        <taxon>Tracheophyta</taxon>
        <taxon>Spermatophyta</taxon>
        <taxon>Magnoliopsida</taxon>
        <taxon>eudicotyledons</taxon>
        <taxon>Gunneridae</taxon>
        <taxon>Pentapetalae</taxon>
        <taxon>asterids</taxon>
        <taxon>lamiids</taxon>
        <taxon>Lamiales</taxon>
        <taxon>Orobanchaceae</taxon>
        <taxon>Pedicularideae</taxon>
        <taxon>Castillejinae</taxon>
        <taxon>Agalinis</taxon>
    </lineage>
</organism>
<keyword evidence="2" id="KW-0217">Developmental protein</keyword>
<protein>
    <submittedName>
        <fullName evidence="10">TCP transcription factor</fullName>
    </submittedName>
</protein>
<dbReference type="GO" id="GO:2000032">
    <property type="term" value="P:regulation of secondary shoot formation"/>
    <property type="evidence" value="ECO:0007669"/>
    <property type="project" value="TreeGrafter"/>
</dbReference>
<evidence type="ECO:0000256" key="3">
    <source>
        <dbReference type="ARBA" id="ARBA00023015"/>
    </source>
</evidence>
<dbReference type="InterPro" id="IPR017887">
    <property type="entry name" value="TF_TCP_subgr"/>
</dbReference>
<dbReference type="AlphaFoldDB" id="A0A096ZGE2"/>
<evidence type="ECO:0000256" key="7">
    <source>
        <dbReference type="SAM" id="MobiDB-lite"/>
    </source>
</evidence>
<dbReference type="GO" id="GO:0003700">
    <property type="term" value="F:DNA-binding transcription factor activity"/>
    <property type="evidence" value="ECO:0007669"/>
    <property type="project" value="InterPro"/>
</dbReference>
<evidence type="ECO:0000259" key="8">
    <source>
        <dbReference type="PROSITE" id="PS51369"/>
    </source>
</evidence>
<comment type="subcellular location">
    <subcellularLocation>
        <location evidence="1">Nucleus</location>
    </subcellularLocation>
</comment>
<dbReference type="PANTHER" id="PTHR31072:SF224">
    <property type="entry name" value="TRANSCRIPTION FACTOR TCP1"/>
    <property type="match status" value="1"/>
</dbReference>
<evidence type="ECO:0000259" key="9">
    <source>
        <dbReference type="PROSITE" id="PS51370"/>
    </source>
</evidence>
<dbReference type="GO" id="GO:0005634">
    <property type="term" value="C:nucleus"/>
    <property type="evidence" value="ECO:0007669"/>
    <property type="project" value="UniProtKB-SubCell"/>
</dbReference>
<dbReference type="PANTHER" id="PTHR31072">
    <property type="entry name" value="TRANSCRIPTION FACTOR TCP4-RELATED"/>
    <property type="match status" value="1"/>
</dbReference>
<accession>A0A096ZGE2</accession>
<dbReference type="EMBL" id="KM526864">
    <property type="protein sequence ID" value="AIR77858.1"/>
    <property type="molecule type" value="Genomic_DNA"/>
</dbReference>